<dbReference type="PROSITE" id="PS50896">
    <property type="entry name" value="LISH"/>
    <property type="match status" value="1"/>
</dbReference>
<sequence>MEKESLAVYTEGEWYAKLNGLKIAAKEDMNRLVMNFFVIEGYASTAAAFQKEAGVDQNFLYCEIAKVDLVTVGIRTDIMNAISDGDIKGASQLLRDFYPNVSCWSFTSPFLLSLLEKYKSLSNVEIISMQVSSFHLNKQTLIELIRVGDVNSVFEFAVDHIVPWCVADESLLMEIEEVLGLLAFELPSKSPLGDLLSQSQRTKTACQVNAAILAVLNPQTGSKTPLTTVSKH</sequence>
<dbReference type="AlphaFoldDB" id="A0AAN8VMC7"/>
<dbReference type="Proteomes" id="UP001370490">
    <property type="component" value="Unassembled WGS sequence"/>
</dbReference>
<comment type="caution">
    <text evidence="2">The sequence shown here is derived from an EMBL/GenBank/DDBJ whole genome shotgun (WGS) entry which is preliminary data.</text>
</comment>
<dbReference type="Pfam" id="PF10607">
    <property type="entry name" value="CTLH"/>
    <property type="match status" value="1"/>
</dbReference>
<reference evidence="2 3" key="1">
    <citation type="submission" date="2023-12" db="EMBL/GenBank/DDBJ databases">
        <title>A high-quality genome assembly for Dillenia turbinata (Dilleniales).</title>
        <authorList>
            <person name="Chanderbali A."/>
        </authorList>
    </citation>
    <scope>NUCLEOTIDE SEQUENCE [LARGE SCALE GENOMIC DNA]</scope>
    <source>
        <strain evidence="2">LSX21</strain>
        <tissue evidence="2">Leaf</tissue>
    </source>
</reference>
<gene>
    <name evidence="2" type="ORF">RJ641_034464</name>
</gene>
<dbReference type="SMART" id="SM00667">
    <property type="entry name" value="LisH"/>
    <property type="match status" value="1"/>
</dbReference>
<dbReference type="InterPro" id="IPR006594">
    <property type="entry name" value="LisH"/>
</dbReference>
<organism evidence="2 3">
    <name type="scientific">Dillenia turbinata</name>
    <dbReference type="NCBI Taxonomy" id="194707"/>
    <lineage>
        <taxon>Eukaryota</taxon>
        <taxon>Viridiplantae</taxon>
        <taxon>Streptophyta</taxon>
        <taxon>Embryophyta</taxon>
        <taxon>Tracheophyta</taxon>
        <taxon>Spermatophyta</taxon>
        <taxon>Magnoliopsida</taxon>
        <taxon>eudicotyledons</taxon>
        <taxon>Gunneridae</taxon>
        <taxon>Pentapetalae</taxon>
        <taxon>Dilleniales</taxon>
        <taxon>Dilleniaceae</taxon>
        <taxon>Dillenia</taxon>
    </lineage>
</organism>
<evidence type="ECO:0000313" key="2">
    <source>
        <dbReference type="EMBL" id="KAK6934309.1"/>
    </source>
</evidence>
<name>A0AAN8VMC7_9MAGN</name>
<keyword evidence="3" id="KW-1185">Reference proteome</keyword>
<evidence type="ECO:0000259" key="1">
    <source>
        <dbReference type="SMART" id="SM00757"/>
    </source>
</evidence>
<dbReference type="InterPro" id="IPR050618">
    <property type="entry name" value="Ubq-SigPath_Reg"/>
</dbReference>
<dbReference type="PANTHER" id="PTHR12864">
    <property type="entry name" value="RAN BINDING PROTEIN 9-RELATED"/>
    <property type="match status" value="1"/>
</dbReference>
<accession>A0AAN8VMC7</accession>
<evidence type="ECO:0000313" key="3">
    <source>
        <dbReference type="Proteomes" id="UP001370490"/>
    </source>
</evidence>
<dbReference type="EMBL" id="JBAMMX010000008">
    <property type="protein sequence ID" value="KAK6934309.1"/>
    <property type="molecule type" value="Genomic_DNA"/>
</dbReference>
<dbReference type="Pfam" id="PF08513">
    <property type="entry name" value="LisH"/>
    <property type="match status" value="1"/>
</dbReference>
<dbReference type="InterPro" id="IPR013144">
    <property type="entry name" value="CRA_dom"/>
</dbReference>
<feature type="domain" description="CRA" evidence="1">
    <location>
        <begin position="148"/>
        <end position="231"/>
    </location>
</feature>
<dbReference type="InterPro" id="IPR024964">
    <property type="entry name" value="CTLH/CRA"/>
</dbReference>
<dbReference type="SMART" id="SM00757">
    <property type="entry name" value="CRA"/>
    <property type="match status" value="1"/>
</dbReference>
<protein>
    <submittedName>
        <fullName evidence="2">CTLH/CRA C-terminal to LisH motif domain</fullName>
    </submittedName>
</protein>
<proteinExistence type="predicted"/>